<gene>
    <name evidence="14" type="ORF">KP79_PYT22463</name>
</gene>
<dbReference type="Gene3D" id="2.60.40.10">
    <property type="entry name" value="Immunoglobulins"/>
    <property type="match status" value="8"/>
</dbReference>
<dbReference type="PANTHER" id="PTHR44170">
    <property type="entry name" value="PROTEIN SIDEKICK"/>
    <property type="match status" value="1"/>
</dbReference>
<evidence type="ECO:0000256" key="2">
    <source>
        <dbReference type="ARBA" id="ARBA00022692"/>
    </source>
</evidence>
<dbReference type="InterPro" id="IPR003599">
    <property type="entry name" value="Ig_sub"/>
</dbReference>
<feature type="compositionally biased region" description="Polar residues" evidence="9">
    <location>
        <begin position="1474"/>
        <end position="1486"/>
    </location>
</feature>
<name>A0A210QYG8_MIZYE</name>
<keyword evidence="8" id="KW-0393">Immunoglobulin domain</keyword>
<organism evidence="14 15">
    <name type="scientific">Mizuhopecten yessoensis</name>
    <name type="common">Japanese scallop</name>
    <name type="synonym">Patinopecten yessoensis</name>
    <dbReference type="NCBI Taxonomy" id="6573"/>
    <lineage>
        <taxon>Eukaryota</taxon>
        <taxon>Metazoa</taxon>
        <taxon>Spiralia</taxon>
        <taxon>Lophotrochozoa</taxon>
        <taxon>Mollusca</taxon>
        <taxon>Bivalvia</taxon>
        <taxon>Autobranchia</taxon>
        <taxon>Pteriomorphia</taxon>
        <taxon>Pectinida</taxon>
        <taxon>Pectinoidea</taxon>
        <taxon>Pectinidae</taxon>
        <taxon>Mizuhopecten</taxon>
    </lineage>
</organism>
<feature type="region of interest" description="Disordered" evidence="9">
    <location>
        <begin position="978"/>
        <end position="1047"/>
    </location>
</feature>
<proteinExistence type="predicted"/>
<dbReference type="OrthoDB" id="428111at2759"/>
<feature type="transmembrane region" description="Helical" evidence="10">
    <location>
        <begin position="847"/>
        <end position="872"/>
    </location>
</feature>
<comment type="caution">
    <text evidence="14">The sequence shown here is derived from an EMBL/GenBank/DDBJ whole genome shotgun (WGS) entry which is preliminary data.</text>
</comment>
<reference evidence="14 15" key="1">
    <citation type="journal article" date="2017" name="Nat. Ecol. Evol.">
        <title>Scallop genome provides insights into evolution of bilaterian karyotype and development.</title>
        <authorList>
            <person name="Wang S."/>
            <person name="Zhang J."/>
            <person name="Jiao W."/>
            <person name="Li J."/>
            <person name="Xun X."/>
            <person name="Sun Y."/>
            <person name="Guo X."/>
            <person name="Huan P."/>
            <person name="Dong B."/>
            <person name="Zhang L."/>
            <person name="Hu X."/>
            <person name="Sun X."/>
            <person name="Wang J."/>
            <person name="Zhao C."/>
            <person name="Wang Y."/>
            <person name="Wang D."/>
            <person name="Huang X."/>
            <person name="Wang R."/>
            <person name="Lv J."/>
            <person name="Li Y."/>
            <person name="Zhang Z."/>
            <person name="Liu B."/>
            <person name="Lu W."/>
            <person name="Hui Y."/>
            <person name="Liang J."/>
            <person name="Zhou Z."/>
            <person name="Hou R."/>
            <person name="Li X."/>
            <person name="Liu Y."/>
            <person name="Li H."/>
            <person name="Ning X."/>
            <person name="Lin Y."/>
            <person name="Zhao L."/>
            <person name="Xing Q."/>
            <person name="Dou J."/>
            <person name="Li Y."/>
            <person name="Mao J."/>
            <person name="Guo H."/>
            <person name="Dou H."/>
            <person name="Li T."/>
            <person name="Mu C."/>
            <person name="Jiang W."/>
            <person name="Fu Q."/>
            <person name="Fu X."/>
            <person name="Miao Y."/>
            <person name="Liu J."/>
            <person name="Yu Q."/>
            <person name="Li R."/>
            <person name="Liao H."/>
            <person name="Li X."/>
            <person name="Kong Y."/>
            <person name="Jiang Z."/>
            <person name="Chourrout D."/>
            <person name="Li R."/>
            <person name="Bao Z."/>
        </authorList>
    </citation>
    <scope>NUCLEOTIDE SEQUENCE [LARGE SCALE GENOMIC DNA]</scope>
    <source>
        <strain evidence="14 15">PY_sf001</strain>
    </source>
</reference>
<dbReference type="FunFam" id="2.60.40.10:FF:000008">
    <property type="entry name" value="roundabout homolog 2 isoform X2"/>
    <property type="match status" value="2"/>
</dbReference>
<comment type="subcellular location">
    <subcellularLocation>
        <location evidence="1">Membrane</location>
        <topology evidence="1">Single-pass membrane protein</topology>
    </subcellularLocation>
</comment>
<dbReference type="STRING" id="6573.A0A210QYG8"/>
<keyword evidence="7" id="KW-1015">Disulfide bond</keyword>
<evidence type="ECO:0000256" key="10">
    <source>
        <dbReference type="SAM" id="Phobius"/>
    </source>
</evidence>
<feature type="compositionally biased region" description="Polar residues" evidence="9">
    <location>
        <begin position="1031"/>
        <end position="1042"/>
    </location>
</feature>
<dbReference type="InterPro" id="IPR013106">
    <property type="entry name" value="Ig_V-set"/>
</dbReference>
<dbReference type="SMART" id="SM00060">
    <property type="entry name" value="FN3"/>
    <property type="match status" value="3"/>
</dbReference>
<protein>
    <submittedName>
        <fullName evidence="14">Roundabout-like 2</fullName>
    </submittedName>
</protein>
<dbReference type="PANTHER" id="PTHR44170:SF60">
    <property type="entry name" value="ROUNDABOUT HOMOLOG 1"/>
    <property type="match status" value="1"/>
</dbReference>
<dbReference type="Proteomes" id="UP000242188">
    <property type="component" value="Unassembled WGS sequence"/>
</dbReference>
<dbReference type="PROSITE" id="PS50835">
    <property type="entry name" value="IG_LIKE"/>
    <property type="match status" value="5"/>
</dbReference>
<keyword evidence="15" id="KW-1185">Reference proteome</keyword>
<evidence type="ECO:0000256" key="4">
    <source>
        <dbReference type="ARBA" id="ARBA00022737"/>
    </source>
</evidence>
<accession>A0A210QYG8</accession>
<feature type="domain" description="Ig-like" evidence="12">
    <location>
        <begin position="423"/>
        <end position="509"/>
    </location>
</feature>
<feature type="domain" description="Ig-like" evidence="12">
    <location>
        <begin position="318"/>
        <end position="414"/>
    </location>
</feature>
<keyword evidence="5 10" id="KW-1133">Transmembrane helix</keyword>
<evidence type="ECO:0000256" key="11">
    <source>
        <dbReference type="SAM" id="SignalP"/>
    </source>
</evidence>
<dbReference type="InterPro" id="IPR036116">
    <property type="entry name" value="FN3_sf"/>
</dbReference>
<dbReference type="SMART" id="SM00408">
    <property type="entry name" value="IGc2"/>
    <property type="match status" value="5"/>
</dbReference>
<dbReference type="InterPro" id="IPR003598">
    <property type="entry name" value="Ig_sub2"/>
</dbReference>
<sequence length="1540" mass="169364">MVGGSVRNAHLLYITALLYLCQAAAPNQNLPNPRITEHPQDDYLSPNNPETLDCRAEGDPKPTITWYHNNDRVITYPENPSSPKMIIEDRKLFFLSVTHNKKETDVGVYYCNATNIHGSAISRNASLKIAVLKDNFRESPSGQSAAVGETVTFHCQPPKGEPEPTILWLKSSEQIQTGSSNNRFQVKPNGDLVITSTRKRDAGIYKCIASNKAGERESSPATLKVLEKPSFRRYPVDVTTTEGKTVEFPCDVIGDQPLNVEWKKEGGVIKYGRMRKLPDHMLRIEDVESSDAGTYICVATNAVGTTEAVATLTVQFKPVFIVKPQDKHVAVGRTVTLPCAVMANPVPNIYWNKKRSLSTSSKESLMFPNFEEGRYAVATDGTLRISRVQMEDAGDYECEALNTLGIITARVTLTVRERDPRPPPIIEIGPQNQTLPTDEVGFLRCEATGLPLPRIQWFKDSYPVKSDPRIMKLNSGTLQISDLRESDSGTYTCKATSETGETTWSAVLQVEAPSSHQTVPYHRSPDVSSFPGIPSRPIVTEVTSDTAHLSWTANGNHGDSQVFAFIVEYFSYETMDGWMVASDTVQQESYTITGLQPDTSYLFLVRGKNSHGIGLPSPLSDPIRTRRPTRGIDTPDENFSGIIVQMMEGVTINSSAIRVTWRVLKEVNMIDRFVVQYTEILELQRLFRGKSYQQTVGTMYRAFTLSHLKSSTWYEVCVMAYYNGNSHTPCSTPLKVQTSESRPTAPPEDIIIHKESDSSIHIQWLPPPKSHRNGEIRGYEVECLSSDNKHNCSIRVNGTTNAATIKRLDADMTYTIKVAARTIKGAGVWSKAFIVGPEQPSIMKETWFIGMLIGTIGGTLWIALCIFSVWLCRKRSNKKKMMKNGMYSVPMHKTEDTKTCNSFYRNGYGQKDVHNCVGGMGSQSPEASNLLDHKDMELQDQNIYNIPQMKTFYHKKDPVAPYATTTLINAGLMNAGSMGRPTPGMEHMFRPITGTSGGSGDSCCKHEHGSSDSNTDNSRPNTGVPHDHSDAMQSPTSDSGSHTTDENGLLIKRGKKSQKQMAQPKQAMVNWAEFLPPPPEHPPPNEMGHPGNLVMNENSGNNLEYAEVSSERAGGTRSPISPMSKISSCSCPVPHNTQNWNVPAYSDNGCVRCSSPKYCESWHYNPAHYSVIQQRTQSPRNTDTWGQRTIACMHPSSRGTPVDLRCARTYHSDQEQAAMPALHNYKIAPVPREGECYQCLSDSDRGSGGYHTLRGCRMNSIHGGSGSDGGGGTAMDRGCQSSLPSVTNECIHPAMYPPRYELTDNGQHMSLAMEGYNRNADSPTSEGGLDYVGESDVEIPGRVPSGHECQSLPSGHQCQSPPQGHDCHHEGQGVNIDDSYHEGQGVNIDDGCTDSGSMLASWASVTDQSNTDCSSVRSSAASSSDGSFLTEADFASAVAKAAEMSGLTVVGTTVCDPKTGKPVKRQRRHHRTARPSSPYSTDSNFSAVAHKPYPKSQRKKQLVERGKRGSDHKKHDPSPIPEGQVMRQGIQEGSCGVANV</sequence>
<dbReference type="GO" id="GO:0016020">
    <property type="term" value="C:membrane"/>
    <property type="evidence" value="ECO:0007669"/>
    <property type="project" value="UniProtKB-SubCell"/>
</dbReference>
<keyword evidence="3 11" id="KW-0732">Signal</keyword>
<feature type="domain" description="Fibronectin type-III" evidence="13">
    <location>
        <begin position="643"/>
        <end position="741"/>
    </location>
</feature>
<dbReference type="EMBL" id="NEDP02001206">
    <property type="protein sequence ID" value="OWF53818.1"/>
    <property type="molecule type" value="Genomic_DNA"/>
</dbReference>
<dbReference type="InterPro" id="IPR036179">
    <property type="entry name" value="Ig-like_dom_sf"/>
</dbReference>
<dbReference type="GO" id="GO:0098609">
    <property type="term" value="P:cell-cell adhesion"/>
    <property type="evidence" value="ECO:0007669"/>
    <property type="project" value="TreeGrafter"/>
</dbReference>
<keyword evidence="2 10" id="KW-0812">Transmembrane</keyword>
<dbReference type="InterPro" id="IPR013098">
    <property type="entry name" value="Ig_I-set"/>
</dbReference>
<dbReference type="SUPFAM" id="SSF48726">
    <property type="entry name" value="Immunoglobulin"/>
    <property type="match status" value="5"/>
</dbReference>
<dbReference type="GO" id="GO:0007399">
    <property type="term" value="P:nervous system development"/>
    <property type="evidence" value="ECO:0007669"/>
    <property type="project" value="UniProtKB-ARBA"/>
</dbReference>
<keyword evidence="6 10" id="KW-0472">Membrane</keyword>
<feature type="domain" description="Fibronectin type-III" evidence="13">
    <location>
        <begin position="533"/>
        <end position="628"/>
    </location>
</feature>
<feature type="region of interest" description="Disordered" evidence="9">
    <location>
        <begin position="1452"/>
        <end position="1540"/>
    </location>
</feature>
<feature type="region of interest" description="Disordered" evidence="9">
    <location>
        <begin position="1319"/>
        <end position="1392"/>
    </location>
</feature>
<feature type="domain" description="Ig-like" evidence="12">
    <location>
        <begin position="229"/>
        <end position="313"/>
    </location>
</feature>
<dbReference type="InterPro" id="IPR003961">
    <property type="entry name" value="FN3_dom"/>
</dbReference>
<dbReference type="InterPro" id="IPR007110">
    <property type="entry name" value="Ig-like_dom"/>
</dbReference>
<evidence type="ECO:0000256" key="3">
    <source>
        <dbReference type="ARBA" id="ARBA00022729"/>
    </source>
</evidence>
<feature type="compositionally biased region" description="Basic residues" evidence="9">
    <location>
        <begin position="1461"/>
        <end position="1473"/>
    </location>
</feature>
<feature type="domain" description="Ig-like" evidence="12">
    <location>
        <begin position="33"/>
        <end position="128"/>
    </location>
</feature>
<evidence type="ECO:0000313" key="14">
    <source>
        <dbReference type="EMBL" id="OWF53818.1"/>
    </source>
</evidence>
<dbReference type="SMART" id="SM00406">
    <property type="entry name" value="IGv"/>
    <property type="match status" value="2"/>
</dbReference>
<dbReference type="Pfam" id="PF13927">
    <property type="entry name" value="Ig_3"/>
    <property type="match status" value="3"/>
</dbReference>
<dbReference type="Pfam" id="PF07679">
    <property type="entry name" value="I-set"/>
    <property type="match status" value="2"/>
</dbReference>
<dbReference type="PROSITE" id="PS50853">
    <property type="entry name" value="FN3"/>
    <property type="match status" value="3"/>
</dbReference>
<evidence type="ECO:0000259" key="13">
    <source>
        <dbReference type="PROSITE" id="PS50853"/>
    </source>
</evidence>
<evidence type="ECO:0000313" key="15">
    <source>
        <dbReference type="Proteomes" id="UP000242188"/>
    </source>
</evidence>
<keyword evidence="4" id="KW-0677">Repeat</keyword>
<evidence type="ECO:0000256" key="6">
    <source>
        <dbReference type="ARBA" id="ARBA00023136"/>
    </source>
</evidence>
<feature type="domain" description="Ig-like" evidence="12">
    <location>
        <begin position="134"/>
        <end position="224"/>
    </location>
</feature>
<dbReference type="SMART" id="SM00409">
    <property type="entry name" value="IG"/>
    <property type="match status" value="5"/>
</dbReference>
<evidence type="ECO:0000256" key="1">
    <source>
        <dbReference type="ARBA" id="ARBA00004167"/>
    </source>
</evidence>
<feature type="chain" id="PRO_5012284312" evidence="11">
    <location>
        <begin position="24"/>
        <end position="1540"/>
    </location>
</feature>
<evidence type="ECO:0000256" key="5">
    <source>
        <dbReference type="ARBA" id="ARBA00022989"/>
    </source>
</evidence>
<feature type="compositionally biased region" description="Polar residues" evidence="9">
    <location>
        <begin position="1011"/>
        <end position="1021"/>
    </location>
</feature>
<dbReference type="SUPFAM" id="SSF49265">
    <property type="entry name" value="Fibronectin type III"/>
    <property type="match status" value="2"/>
</dbReference>
<dbReference type="CDD" id="cd00063">
    <property type="entry name" value="FN3"/>
    <property type="match status" value="3"/>
</dbReference>
<feature type="signal peptide" evidence="11">
    <location>
        <begin position="1"/>
        <end position="23"/>
    </location>
</feature>
<dbReference type="Pfam" id="PF00041">
    <property type="entry name" value="fn3"/>
    <property type="match status" value="3"/>
</dbReference>
<dbReference type="FunFam" id="2.60.40.10:FF:000189">
    <property type="entry name" value="Neogenin isoform 3"/>
    <property type="match status" value="2"/>
</dbReference>
<feature type="compositionally biased region" description="Polar residues" evidence="9">
    <location>
        <begin position="1351"/>
        <end position="1362"/>
    </location>
</feature>
<dbReference type="InterPro" id="IPR013783">
    <property type="entry name" value="Ig-like_fold"/>
</dbReference>
<feature type="compositionally biased region" description="Basic and acidic residues" evidence="9">
    <location>
        <begin position="1501"/>
        <end position="1517"/>
    </location>
</feature>
<feature type="domain" description="Fibronectin type-III" evidence="13">
    <location>
        <begin position="746"/>
        <end position="840"/>
    </location>
</feature>
<evidence type="ECO:0000259" key="12">
    <source>
        <dbReference type="PROSITE" id="PS50835"/>
    </source>
</evidence>
<evidence type="ECO:0000256" key="7">
    <source>
        <dbReference type="ARBA" id="ARBA00023157"/>
    </source>
</evidence>
<evidence type="ECO:0000256" key="8">
    <source>
        <dbReference type="ARBA" id="ARBA00023319"/>
    </source>
</evidence>
<evidence type="ECO:0000256" key="9">
    <source>
        <dbReference type="SAM" id="MobiDB-lite"/>
    </source>
</evidence>